<dbReference type="AlphaFoldDB" id="A0AAV0XCR8"/>
<keyword evidence="2" id="KW-1185">Reference proteome</keyword>
<evidence type="ECO:0000313" key="2">
    <source>
        <dbReference type="Proteomes" id="UP001160148"/>
    </source>
</evidence>
<gene>
    <name evidence="1" type="ORF">MEUPH1_LOCUS20333</name>
</gene>
<dbReference type="SUPFAM" id="SSF56399">
    <property type="entry name" value="ADP-ribosylation"/>
    <property type="match status" value="1"/>
</dbReference>
<organism evidence="1 2">
    <name type="scientific">Macrosiphum euphorbiae</name>
    <name type="common">potato aphid</name>
    <dbReference type="NCBI Taxonomy" id="13131"/>
    <lineage>
        <taxon>Eukaryota</taxon>
        <taxon>Metazoa</taxon>
        <taxon>Ecdysozoa</taxon>
        <taxon>Arthropoda</taxon>
        <taxon>Hexapoda</taxon>
        <taxon>Insecta</taxon>
        <taxon>Pterygota</taxon>
        <taxon>Neoptera</taxon>
        <taxon>Paraneoptera</taxon>
        <taxon>Hemiptera</taxon>
        <taxon>Sternorrhyncha</taxon>
        <taxon>Aphidomorpha</taxon>
        <taxon>Aphidoidea</taxon>
        <taxon>Aphididae</taxon>
        <taxon>Macrosiphini</taxon>
        <taxon>Macrosiphum</taxon>
    </lineage>
</organism>
<dbReference type="EMBL" id="CARXXK010000004">
    <property type="protein sequence ID" value="CAI6365642.1"/>
    <property type="molecule type" value="Genomic_DNA"/>
</dbReference>
<comment type="caution">
    <text evidence="1">The sequence shown here is derived from an EMBL/GenBank/DDBJ whole genome shotgun (WGS) entry which is preliminary data.</text>
</comment>
<sequence>MGNYQDSNVRQEYNLNAMKLHERYKNAKIKCIFDAQSGKLIKMDQRKLDSILTDPDFYYHGTSECAAFSIVCDELRPPKEDGHRRHNLGNGLFVSDNINHSFGYGSCVFICYVRFKNTLEINFETDLDKMFSMIDTVFDKYETVKFICRYGRHYMPNKNSDGEDIRVHHTSFIDMFTPNFTEYRIKTVSSIVPKYLFKFDNVVGIRDENQIIDAVENESFIYQTFCIYDNSEYMKYYDGLEDEQKKFQELNLAIKSNSYFFVPLFFCEALDFLRSSYHTDVYTLQENFISKKVNDYTDTQSLLNYFKMGLMFHSAMSNLKNKYLAACHLKVDGTNEEITPARINRLLL</sequence>
<name>A0AAV0XCR8_9HEMI</name>
<dbReference type="Proteomes" id="UP001160148">
    <property type="component" value="Unassembled WGS sequence"/>
</dbReference>
<proteinExistence type="predicted"/>
<reference evidence="1 2" key="1">
    <citation type="submission" date="2023-01" db="EMBL/GenBank/DDBJ databases">
        <authorList>
            <person name="Whitehead M."/>
        </authorList>
    </citation>
    <scope>NUCLEOTIDE SEQUENCE [LARGE SCALE GENOMIC DNA]</scope>
</reference>
<accession>A0AAV0XCR8</accession>
<dbReference type="Gene3D" id="3.90.228.10">
    <property type="match status" value="1"/>
</dbReference>
<evidence type="ECO:0000313" key="1">
    <source>
        <dbReference type="EMBL" id="CAI6365642.1"/>
    </source>
</evidence>
<protein>
    <submittedName>
        <fullName evidence="1">Uncharacterized protein</fullName>
    </submittedName>
</protein>